<dbReference type="InterPro" id="IPR052861">
    <property type="entry name" value="BPTI/Kunitz_domain"/>
</dbReference>
<evidence type="ECO:0000313" key="2">
    <source>
        <dbReference type="Proteomes" id="UP000271098"/>
    </source>
</evidence>
<accession>A0A183DZD7</accession>
<protein>
    <submittedName>
        <fullName evidence="3">WAP domain-containing protein</fullName>
    </submittedName>
</protein>
<gene>
    <name evidence="1" type="ORF">GPUH_LOCUS14078</name>
</gene>
<reference evidence="1 2" key="2">
    <citation type="submission" date="2018-11" db="EMBL/GenBank/DDBJ databases">
        <authorList>
            <consortium name="Pathogen Informatics"/>
        </authorList>
    </citation>
    <scope>NUCLEOTIDE SEQUENCE [LARGE SCALE GENOMIC DNA]</scope>
</reference>
<keyword evidence="2" id="KW-1185">Reference proteome</keyword>
<dbReference type="OrthoDB" id="4473401at2759"/>
<reference evidence="3" key="1">
    <citation type="submission" date="2016-06" db="UniProtKB">
        <authorList>
            <consortium name="WormBaseParasite"/>
        </authorList>
    </citation>
    <scope>IDENTIFICATION</scope>
</reference>
<sequence length="129" mass="14821">MCALYKESYQEDGKVVICWGQGKHYAKCPSGYRCKHFEFSGICCPKESEDYFLNKLISSKLQNYMKKNTNSSCAKGHLMTHEFSGRQMPLLGKSCLDDFCPADSKCHEQKVFAYCCQRLAFEIVCTRHC</sequence>
<evidence type="ECO:0000313" key="3">
    <source>
        <dbReference type="WBParaSite" id="GPUH_0001409301-mRNA-1"/>
    </source>
</evidence>
<dbReference type="PANTHER" id="PTHR47248">
    <property type="entry name" value="PROTEIN CBG06772"/>
    <property type="match status" value="1"/>
</dbReference>
<dbReference type="AlphaFoldDB" id="A0A183DZD7"/>
<dbReference type="PANTHER" id="PTHR47248:SF7">
    <property type="entry name" value="BPTI_KUNITZ INHIBITOR DOMAIN-CONTAINING PROTEIN"/>
    <property type="match status" value="1"/>
</dbReference>
<dbReference type="EMBL" id="UYRT01080862">
    <property type="protein sequence ID" value="VDN23523.1"/>
    <property type="molecule type" value="Genomic_DNA"/>
</dbReference>
<name>A0A183DZD7_9BILA</name>
<dbReference type="Proteomes" id="UP000271098">
    <property type="component" value="Unassembled WGS sequence"/>
</dbReference>
<dbReference type="WBParaSite" id="GPUH_0001409301-mRNA-1">
    <property type="protein sequence ID" value="GPUH_0001409301-mRNA-1"/>
    <property type="gene ID" value="GPUH_0001409301"/>
</dbReference>
<proteinExistence type="predicted"/>
<evidence type="ECO:0000313" key="1">
    <source>
        <dbReference type="EMBL" id="VDN23523.1"/>
    </source>
</evidence>
<organism evidence="3">
    <name type="scientific">Gongylonema pulchrum</name>
    <dbReference type="NCBI Taxonomy" id="637853"/>
    <lineage>
        <taxon>Eukaryota</taxon>
        <taxon>Metazoa</taxon>
        <taxon>Ecdysozoa</taxon>
        <taxon>Nematoda</taxon>
        <taxon>Chromadorea</taxon>
        <taxon>Rhabditida</taxon>
        <taxon>Spirurina</taxon>
        <taxon>Spiruromorpha</taxon>
        <taxon>Spiruroidea</taxon>
        <taxon>Gongylonematidae</taxon>
        <taxon>Gongylonema</taxon>
    </lineage>
</organism>